<evidence type="ECO:0000256" key="1">
    <source>
        <dbReference type="SAM" id="MobiDB-lite"/>
    </source>
</evidence>
<name>A0A9N9H9Z6_9GLOM</name>
<protein>
    <submittedName>
        <fullName evidence="2">12213_t:CDS:1</fullName>
    </submittedName>
</protein>
<evidence type="ECO:0000313" key="2">
    <source>
        <dbReference type="EMBL" id="CAG8664543.1"/>
    </source>
</evidence>
<dbReference type="AlphaFoldDB" id="A0A9N9H9Z6"/>
<accession>A0A9N9H9Z6</accession>
<comment type="caution">
    <text evidence="2">The sequence shown here is derived from an EMBL/GenBank/DDBJ whole genome shotgun (WGS) entry which is preliminary data.</text>
</comment>
<dbReference type="Proteomes" id="UP000789759">
    <property type="component" value="Unassembled WGS sequence"/>
</dbReference>
<organism evidence="2 3">
    <name type="scientific">Cetraspora pellucida</name>
    <dbReference type="NCBI Taxonomy" id="1433469"/>
    <lineage>
        <taxon>Eukaryota</taxon>
        <taxon>Fungi</taxon>
        <taxon>Fungi incertae sedis</taxon>
        <taxon>Mucoromycota</taxon>
        <taxon>Glomeromycotina</taxon>
        <taxon>Glomeromycetes</taxon>
        <taxon>Diversisporales</taxon>
        <taxon>Gigasporaceae</taxon>
        <taxon>Cetraspora</taxon>
    </lineage>
</organism>
<sequence length="170" mass="20184">MYLYNRLETILKETKLQMAILDLKNVVNKPEEETNHSEDTFEPTQKQNRQARYGRNISDYSEQDSDKPEKKIRITQLELQPHYAGKDRDDRPEIDNIYLSTANESVVKLLRWQQSNLEQICHGVHIPKEQNIYHLLSVSSIFYFQQRNEQSYLDFLTENEISKIRSDMGC</sequence>
<proteinExistence type="predicted"/>
<gene>
    <name evidence="2" type="ORF">CPELLU_LOCUS9963</name>
</gene>
<evidence type="ECO:0000313" key="3">
    <source>
        <dbReference type="Proteomes" id="UP000789759"/>
    </source>
</evidence>
<feature type="non-terminal residue" evidence="2">
    <location>
        <position position="1"/>
    </location>
</feature>
<keyword evidence="3" id="KW-1185">Reference proteome</keyword>
<feature type="region of interest" description="Disordered" evidence="1">
    <location>
        <begin position="31"/>
        <end position="74"/>
    </location>
</feature>
<dbReference type="EMBL" id="CAJVQA010007965">
    <property type="protein sequence ID" value="CAG8664543.1"/>
    <property type="molecule type" value="Genomic_DNA"/>
</dbReference>
<reference evidence="2" key="1">
    <citation type="submission" date="2021-06" db="EMBL/GenBank/DDBJ databases">
        <authorList>
            <person name="Kallberg Y."/>
            <person name="Tangrot J."/>
            <person name="Rosling A."/>
        </authorList>
    </citation>
    <scope>NUCLEOTIDE SEQUENCE</scope>
    <source>
        <strain evidence="2">FL966</strain>
    </source>
</reference>
<dbReference type="OrthoDB" id="2420603at2759"/>